<feature type="compositionally biased region" description="Acidic residues" evidence="14">
    <location>
        <begin position="3035"/>
        <end position="3059"/>
    </location>
</feature>
<feature type="region of interest" description="Disordered" evidence="14">
    <location>
        <begin position="248"/>
        <end position="305"/>
    </location>
</feature>
<comment type="subunit">
    <text evidence="10">Component of the SIN3B complex, which includes SIN3B, HDAC2 or HDAC1, PHF12 and MORF4L1. Interacts with FOXK1/MNF, MXI, MAD, NCOR1 and SAP30. Interaction with SUDS3 enhances the interaction with HDAC1 to form a complex. Interacts with CRY1, HCFC1, MAD3, MAD4, MAEL, REST, RNF220 and SETDB1. Interacts with C6orf89. Interacts with MYT1L.</text>
</comment>
<feature type="compositionally biased region" description="Polar residues" evidence="14">
    <location>
        <begin position="1386"/>
        <end position="1399"/>
    </location>
</feature>
<feature type="compositionally biased region" description="Low complexity" evidence="14">
    <location>
        <begin position="1754"/>
        <end position="1763"/>
    </location>
</feature>
<dbReference type="HAMAP" id="MF_01974">
    <property type="entry name" value="MetAP_1"/>
    <property type="match status" value="1"/>
</dbReference>
<evidence type="ECO:0000256" key="8">
    <source>
        <dbReference type="ARBA" id="ARBA00023242"/>
    </source>
</evidence>
<evidence type="ECO:0000256" key="12">
    <source>
        <dbReference type="PROSITE-ProRule" id="PRU00810"/>
    </source>
</evidence>
<dbReference type="InterPro" id="IPR039774">
    <property type="entry name" value="Sin3-like"/>
</dbReference>
<feature type="compositionally biased region" description="Pro residues" evidence="14">
    <location>
        <begin position="1647"/>
        <end position="1661"/>
    </location>
</feature>
<comment type="function">
    <text evidence="13">Cotranslationally removes the N-terminal methionine from nascent proteins. The N-terminal methionine is often cleaved when the second residue in the primary sequence is small and uncharged (Met-Ala-, Cys, Gly, Pro, Ser, Thr, or Val).</text>
</comment>
<feature type="region of interest" description="Disordered" evidence="14">
    <location>
        <begin position="3214"/>
        <end position="3269"/>
    </location>
</feature>
<dbReference type="Pfam" id="PF00557">
    <property type="entry name" value="Peptidase_M24"/>
    <property type="match status" value="1"/>
</dbReference>
<dbReference type="PANTHER" id="PTHR12346">
    <property type="entry name" value="SIN3B-RELATED"/>
    <property type="match status" value="1"/>
</dbReference>
<evidence type="ECO:0000256" key="13">
    <source>
        <dbReference type="RuleBase" id="RU003653"/>
    </source>
</evidence>
<feature type="compositionally biased region" description="Basic and acidic residues" evidence="14">
    <location>
        <begin position="3064"/>
        <end position="3075"/>
    </location>
</feature>
<protein>
    <recommendedName>
        <fullName evidence="13">Methionine aminopeptidase</fullName>
        <ecNumber evidence="13">3.4.11.18</ecNumber>
    </recommendedName>
</protein>
<keyword evidence="11 13" id="KW-0031">Aminopeptidase</keyword>
<feature type="region of interest" description="Disordered" evidence="14">
    <location>
        <begin position="2092"/>
        <end position="2138"/>
    </location>
</feature>
<feature type="region of interest" description="Disordered" evidence="14">
    <location>
        <begin position="1990"/>
        <end position="2079"/>
    </location>
</feature>
<evidence type="ECO:0000256" key="11">
    <source>
        <dbReference type="HAMAP-Rule" id="MF_03174"/>
    </source>
</evidence>
<feature type="compositionally biased region" description="Polar residues" evidence="14">
    <location>
        <begin position="606"/>
        <end position="615"/>
    </location>
</feature>
<evidence type="ECO:0000256" key="1">
    <source>
        <dbReference type="ARBA" id="ARBA00004123"/>
    </source>
</evidence>
<proteinExistence type="inferred from homology"/>
<evidence type="ECO:0000313" key="15">
    <source>
        <dbReference type="EMBL" id="CAD7226382.1"/>
    </source>
</evidence>
<feature type="region of interest" description="Disordered" evidence="14">
    <location>
        <begin position="581"/>
        <end position="683"/>
    </location>
</feature>
<feature type="region of interest" description="Disordered" evidence="14">
    <location>
        <begin position="1386"/>
        <end position="1411"/>
    </location>
</feature>
<dbReference type="InterPro" id="IPR031693">
    <property type="entry name" value="Sin3_C"/>
</dbReference>
<feature type="binding site" evidence="11">
    <location>
        <position position="920"/>
    </location>
    <ligand>
        <name>a divalent metal cation</name>
        <dbReference type="ChEBI" id="CHEBI:60240"/>
        <label>2</label>
        <note>catalytic</note>
    </ligand>
</feature>
<feature type="binding site" evidence="11">
    <location>
        <position position="854"/>
    </location>
    <ligand>
        <name>a divalent metal cation</name>
        <dbReference type="ChEBI" id="CHEBI:60240"/>
        <label>2</label>
        <note>catalytic</note>
    </ligand>
</feature>
<dbReference type="InterPro" id="IPR036005">
    <property type="entry name" value="Creatinase/aminopeptidase-like"/>
</dbReference>
<dbReference type="FunFam" id="1.20.1160.11:FF:000002">
    <property type="entry name" value="Paired amphipathic helix protein SIN3"/>
    <property type="match status" value="1"/>
</dbReference>
<comment type="catalytic activity">
    <reaction evidence="11 13">
        <text>Release of N-terminal amino acids, preferentially methionine, from peptides and arylamides.</text>
        <dbReference type="EC" id="3.4.11.18"/>
    </reaction>
</comment>
<dbReference type="FunFam" id="1.20.1160.11:FF:000005">
    <property type="entry name" value="SIN3 transcription regulator family member B"/>
    <property type="match status" value="1"/>
</dbReference>
<evidence type="ECO:0000256" key="7">
    <source>
        <dbReference type="ARBA" id="ARBA00023163"/>
    </source>
</evidence>
<keyword evidence="4" id="KW-0677">Repeat</keyword>
<evidence type="ECO:0000256" key="3">
    <source>
        <dbReference type="ARBA" id="ARBA00022553"/>
    </source>
</evidence>
<dbReference type="SUPFAM" id="SSF47762">
    <property type="entry name" value="PAH2 domain"/>
    <property type="match status" value="3"/>
</dbReference>
<organism evidence="15">
    <name type="scientific">Cyprideis torosa</name>
    <dbReference type="NCBI Taxonomy" id="163714"/>
    <lineage>
        <taxon>Eukaryota</taxon>
        <taxon>Metazoa</taxon>
        <taxon>Ecdysozoa</taxon>
        <taxon>Arthropoda</taxon>
        <taxon>Crustacea</taxon>
        <taxon>Oligostraca</taxon>
        <taxon>Ostracoda</taxon>
        <taxon>Podocopa</taxon>
        <taxon>Podocopida</taxon>
        <taxon>Cytherocopina</taxon>
        <taxon>Cytheroidea</taxon>
        <taxon>Cytherideidae</taxon>
        <taxon>Cyprideis</taxon>
    </lineage>
</organism>
<dbReference type="OrthoDB" id="10265969at2759"/>
<feature type="region of interest" description="Disordered" evidence="14">
    <location>
        <begin position="3282"/>
        <end position="3302"/>
    </location>
</feature>
<feature type="compositionally biased region" description="Low complexity" evidence="14">
    <location>
        <begin position="1873"/>
        <end position="1882"/>
    </location>
</feature>
<keyword evidence="3" id="KW-0597">Phosphoprotein</keyword>
<dbReference type="NCBIfam" id="TIGR00500">
    <property type="entry name" value="met_pdase_I"/>
    <property type="match status" value="1"/>
</dbReference>
<dbReference type="SUPFAM" id="SSF55920">
    <property type="entry name" value="Creatinase/aminopeptidase"/>
    <property type="match status" value="1"/>
</dbReference>
<feature type="region of interest" description="Disordered" evidence="14">
    <location>
        <begin position="1746"/>
        <end position="1884"/>
    </location>
</feature>
<feature type="compositionally biased region" description="Basic and acidic residues" evidence="14">
    <location>
        <begin position="2571"/>
        <end position="2655"/>
    </location>
</feature>
<dbReference type="InterPro" id="IPR036600">
    <property type="entry name" value="PAH_sf"/>
</dbReference>
<dbReference type="Gene3D" id="1.25.40.180">
    <property type="match status" value="1"/>
</dbReference>
<dbReference type="FunFam" id="1.20.1160.11:FF:000001">
    <property type="entry name" value="Paired amphipathic helix protein Sin3"/>
    <property type="match status" value="1"/>
</dbReference>
<dbReference type="InterPro" id="IPR000994">
    <property type="entry name" value="Pept_M24"/>
</dbReference>
<dbReference type="Pfam" id="PF08295">
    <property type="entry name" value="Sin3_corepress"/>
    <property type="match status" value="1"/>
</dbReference>
<feature type="compositionally biased region" description="Polar residues" evidence="14">
    <location>
        <begin position="1823"/>
        <end position="1839"/>
    </location>
</feature>
<dbReference type="InterPro" id="IPR013194">
    <property type="entry name" value="HDAC_interact_dom"/>
</dbReference>
<feature type="region of interest" description="Disordered" evidence="14">
    <location>
        <begin position="522"/>
        <end position="556"/>
    </location>
</feature>
<dbReference type="InterPro" id="IPR002467">
    <property type="entry name" value="Pept_M24A_MAP1"/>
</dbReference>
<comment type="function">
    <text evidence="9">Acts as a transcriptional repressor. Interacts with MXI1 to repress MYC responsive genes and antagonize MYC oncogenic activities. Interacts with MAD-MAX heterodimers by binding to MAD. The heterodimer then represses transcription by tethering SIN3B to DNA. Also forms a complex with FOXK1 which represses transcription. With FOXK1, regulates cell cycle progression probably by repressing cell cycle inhibitor genes expression. As part of the SIN3B complex represses transcription and counteracts the histone acetyltransferase activity of EP300 through the recognition H3K27ac marks by PHF12 and the activity of the histone deacetylase HDAC2. SIN3B complex is recruited downstream of the constitutively active genes transcriptional start sites through interaction with histones and mitigates histone acetylation and RNA polymerase II progression within transcribed regions contributing to the regulation of transcription.</text>
</comment>
<comment type="similarity">
    <text evidence="11">Belongs to the peptidase M24A family. Methionine aminopeptidase type 1 subfamily.</text>
</comment>
<comment type="cofactor">
    <cofactor evidence="11">
        <name>Co(2+)</name>
        <dbReference type="ChEBI" id="CHEBI:48828"/>
    </cofactor>
    <cofactor evidence="11">
        <name>Zn(2+)</name>
        <dbReference type="ChEBI" id="CHEBI:29105"/>
    </cofactor>
    <cofactor evidence="11">
        <name>Mn(2+)</name>
        <dbReference type="ChEBI" id="CHEBI:29035"/>
    </cofactor>
    <cofactor evidence="11">
        <name>Fe(2+)</name>
        <dbReference type="ChEBI" id="CHEBI:29033"/>
    </cofactor>
    <text evidence="11">Binds 2 divalent metal cations per subunit. Has a high-affinity and a low affinity metal-binding site. The true nature of the physiological cofactor is under debate. The enzyme is active with cobalt, zinc, manganese or divalent iron ions. Most likely, methionine aminopeptidases function as mononuclear Fe(2+)-metalloproteases under physiological conditions, and the catalytically relevant metal-binding site has been assigned to the histidine-containing high-affinity site.</text>
</comment>
<feature type="compositionally biased region" description="Polar residues" evidence="14">
    <location>
        <begin position="1695"/>
        <end position="1707"/>
    </location>
</feature>
<dbReference type="Pfam" id="PF16879">
    <property type="entry name" value="Sin3a_C"/>
    <property type="match status" value="1"/>
</dbReference>
<evidence type="ECO:0000256" key="10">
    <source>
        <dbReference type="ARBA" id="ARBA00061899"/>
    </source>
</evidence>
<feature type="compositionally biased region" description="Pro residues" evidence="14">
    <location>
        <begin position="1808"/>
        <end position="1822"/>
    </location>
</feature>
<evidence type="ECO:0000256" key="6">
    <source>
        <dbReference type="ARBA" id="ARBA00023015"/>
    </source>
</evidence>
<dbReference type="SMART" id="SM00761">
    <property type="entry name" value="HDAC_interact"/>
    <property type="match status" value="1"/>
</dbReference>
<dbReference type="GO" id="GO:0000122">
    <property type="term" value="P:negative regulation of transcription by RNA polymerase II"/>
    <property type="evidence" value="ECO:0007669"/>
    <property type="project" value="TreeGrafter"/>
</dbReference>
<dbReference type="GO" id="GO:0006508">
    <property type="term" value="P:proteolysis"/>
    <property type="evidence" value="ECO:0007669"/>
    <property type="project" value="UniProtKB-KW"/>
</dbReference>
<feature type="compositionally biased region" description="Polar residues" evidence="14">
    <location>
        <begin position="1620"/>
        <end position="1643"/>
    </location>
</feature>
<feature type="compositionally biased region" description="Polar residues" evidence="14">
    <location>
        <begin position="1662"/>
        <end position="1678"/>
    </location>
</feature>
<feature type="region of interest" description="Disordered" evidence="14">
    <location>
        <begin position="1125"/>
        <end position="1145"/>
    </location>
</feature>
<evidence type="ECO:0000256" key="5">
    <source>
        <dbReference type="ARBA" id="ARBA00022843"/>
    </source>
</evidence>
<feature type="region of interest" description="Disordered" evidence="14">
    <location>
        <begin position="1594"/>
        <end position="1719"/>
    </location>
</feature>
<feature type="region of interest" description="Disordered" evidence="14">
    <location>
        <begin position="2536"/>
        <end position="2714"/>
    </location>
</feature>
<keyword evidence="11 13" id="KW-0645">Protease</keyword>
<evidence type="ECO:0000256" key="4">
    <source>
        <dbReference type="ARBA" id="ARBA00022737"/>
    </source>
</evidence>
<dbReference type="GO" id="GO:0003714">
    <property type="term" value="F:transcription corepressor activity"/>
    <property type="evidence" value="ECO:0007669"/>
    <property type="project" value="InterPro"/>
</dbReference>
<dbReference type="PROSITE" id="PS00680">
    <property type="entry name" value="MAP_1"/>
    <property type="match status" value="1"/>
</dbReference>
<feature type="compositionally biased region" description="Polar residues" evidence="14">
    <location>
        <begin position="3076"/>
        <end position="3095"/>
    </location>
</feature>
<dbReference type="EMBL" id="OB660815">
    <property type="protein sequence ID" value="CAD7226382.1"/>
    <property type="molecule type" value="Genomic_DNA"/>
</dbReference>
<dbReference type="PRINTS" id="PR00599">
    <property type="entry name" value="MAPEPTIDASE"/>
</dbReference>
<dbReference type="GO" id="GO:0046872">
    <property type="term" value="F:metal ion binding"/>
    <property type="evidence" value="ECO:0007669"/>
    <property type="project" value="UniProtKB-UniRule"/>
</dbReference>
<dbReference type="Pfam" id="PF02671">
    <property type="entry name" value="PAH"/>
    <property type="match status" value="3"/>
</dbReference>
<feature type="binding site" evidence="11">
    <location>
        <position position="983"/>
    </location>
    <ligand>
        <name>a divalent metal cation</name>
        <dbReference type="ChEBI" id="CHEBI:60240"/>
        <label>2</label>
        <note>catalytic</note>
    </ligand>
</feature>
<evidence type="ECO:0000256" key="9">
    <source>
        <dbReference type="ARBA" id="ARBA00054574"/>
    </source>
</evidence>
<dbReference type="PROSITE" id="PS51477">
    <property type="entry name" value="PAH"/>
    <property type="match status" value="3"/>
</dbReference>
<feature type="compositionally biased region" description="Polar residues" evidence="14">
    <location>
        <begin position="1992"/>
        <end position="2001"/>
    </location>
</feature>
<dbReference type="GO" id="GO:0004239">
    <property type="term" value="F:initiator methionyl aminopeptidase activity"/>
    <property type="evidence" value="ECO:0007669"/>
    <property type="project" value="UniProtKB-UniRule"/>
</dbReference>
<comment type="subcellular location">
    <subcellularLocation>
        <location evidence="1 12">Nucleus</location>
    </subcellularLocation>
</comment>
<accession>A0A7R8WBN6</accession>
<feature type="compositionally biased region" description="Polar residues" evidence="14">
    <location>
        <begin position="1782"/>
        <end position="1804"/>
    </location>
</feature>
<keyword evidence="6" id="KW-0805">Transcription regulation</keyword>
<dbReference type="InterPro" id="IPR003822">
    <property type="entry name" value="PAH"/>
</dbReference>
<feature type="binding site" evidence="11">
    <location>
        <position position="826"/>
    </location>
    <ligand>
        <name>substrate</name>
    </ligand>
</feature>
<feature type="binding site" evidence="11">
    <location>
        <position position="843"/>
    </location>
    <ligand>
        <name>a divalent metal cation</name>
        <dbReference type="ChEBI" id="CHEBI:60240"/>
        <label>1</label>
    </ligand>
</feature>
<keyword evidence="5" id="KW-0832">Ubl conjugation</keyword>
<feature type="compositionally biased region" description="Basic and acidic residues" evidence="14">
    <location>
        <begin position="2662"/>
        <end position="2677"/>
    </location>
</feature>
<keyword evidence="2" id="KW-0678">Repressor</keyword>
<gene>
    <name evidence="15" type="ORF">CTOB1V02_LOCUS4300</name>
</gene>
<keyword evidence="11" id="KW-0378">Hydrolase</keyword>
<feature type="binding site" evidence="11">
    <location>
        <position position="983"/>
    </location>
    <ligand>
        <name>a divalent metal cation</name>
        <dbReference type="ChEBI" id="CHEBI:60240"/>
        <label>1</label>
    </ligand>
</feature>
<feature type="compositionally biased region" description="Basic and acidic residues" evidence="14">
    <location>
        <begin position="617"/>
        <end position="634"/>
    </location>
</feature>
<feature type="region of interest" description="Disordered" evidence="14">
    <location>
        <begin position="1428"/>
        <end position="1461"/>
    </location>
</feature>
<name>A0A7R8WBN6_9CRUS</name>
<dbReference type="GO" id="GO:0070822">
    <property type="term" value="C:Sin3-type complex"/>
    <property type="evidence" value="ECO:0007669"/>
    <property type="project" value="TreeGrafter"/>
</dbReference>
<dbReference type="CDD" id="cd01086">
    <property type="entry name" value="MetAP1"/>
    <property type="match status" value="1"/>
</dbReference>
<feature type="compositionally biased region" description="Low complexity" evidence="14">
    <location>
        <begin position="1448"/>
        <end position="1459"/>
    </location>
</feature>
<evidence type="ECO:0000256" key="14">
    <source>
        <dbReference type="SAM" id="MobiDB-lite"/>
    </source>
</evidence>
<keyword evidence="8 12" id="KW-0539">Nucleus</keyword>
<keyword evidence="7" id="KW-0804">Transcription</keyword>
<feature type="binding site" evidence="11">
    <location>
        <position position="854"/>
    </location>
    <ligand>
        <name>a divalent metal cation</name>
        <dbReference type="ChEBI" id="CHEBI:60240"/>
        <label>1</label>
    </ligand>
</feature>
<feature type="compositionally biased region" description="Polar residues" evidence="14">
    <location>
        <begin position="2057"/>
        <end position="2079"/>
    </location>
</feature>
<dbReference type="Gene3D" id="3.90.230.10">
    <property type="entry name" value="Creatinase/methionine aminopeptidase superfamily"/>
    <property type="match status" value="1"/>
</dbReference>
<dbReference type="EC" id="3.4.11.18" evidence="13"/>
<feature type="compositionally biased region" description="Low complexity" evidence="14">
    <location>
        <begin position="2025"/>
        <end position="2047"/>
    </location>
</feature>
<sequence length="3302" mass="357103">MFVTKLQRKEPLSTDPSVLSEQLLELFRRRDRGIPRADAEFVSALHTQPLVLEDTLDRLYEACITDLSLIDKFAMLIGALQSIQENGARDFNFREKVFTLLEEDFDKRSAYTPERKIAVCVLMCQIFRRVLSNGEPMAQLGNPVVEALMDLLHLKERQEDAIVECTRQFCQIGQYLNTSTFSENHQDLLGKFLLEVRRLALNRDLTCRSRANLMHMVERSAQGFAPLPREVVRFYSDSGVPEQKIETFFQSRRDISSRNSGGVGGRGRSAQPNAPSAPGRPSMNDEIAPSLPPFPPPLTVPPPAVTDASLARGMALWSTSNRKKLPEKDFKEGDSFFHDDEEEEEEAASSSAVAPSSIAISSCVNPPVVVTASSISAPPAEVVPDILSNLNLLEKRSKIKPLVDSEPVLEDFTNQEYPSDLASRAMVQSPEPETKPASELLDPMLSVDRGPTSVLEYPGIRHYPCDPATSHSLWTPMDGVTGVANDFFVDEGEEEYPEHISLESPSSPPEGLQQQFDFVTGGGDKRKGANRAYVRPRPPHIPPGPQETTPGHHWPFPGFLTASTRNNAIDLAHRVIRDMNGVHGKPDQNVPPEEVIGDSPGKTKETTPPTSQLSPSADEKKGRRDKKARPERPIYRPPAAVHQRQEGDAPPRTPKFFGHDDRCEPVPTTTGQHGNRKGPSFPEHNAVSFKAIVLCPRSPPMPEDHCSNKRFGDYEVISSAKVSPIRDVPAGIPLPPYIKNGTGQETAPEEIEIKTTEQIEAMRKAGKLASQTLDMVGEAIKPGVTTDYLDSLAHSFMIKNGAYPSPLLYFGYPKSICTSVNNVACHGIPDSRPLKEGDIITVDVTAFLNGYHGDCARTFVVGGLSRIDLDGQHLYRIGKKCLEEAIAIVKPGLEVGKIGEIVEKTALENGLNVIPAFGGHGIGSYFHGKPNIYHFWNTDKTLLEPGMTFTIEPCITQGAREIMILDDGWTAVTHDCARTAQFEHTLLVTEGGVEILTPSDDPAAPSLPPPPATPSTKSTLLGDAMKRHFESETKTATLKADHIPVLTAEFPVRRPLENASQRNHRVTMPPQQTSAVLLTTAPAAQRGLLPSSSIATTSAAPSPPITASPIVVSTLPAASPVTTSSVSITRTSMAPPQTSISTTSSASTSISLVTTSSASSQPPPAAVTLVPLVATAGPLGSQGPTSTTRLPLATSGAVAVGAPPPRLATVSTTSGGLHVYPSGATAVLALSPATTVSTTIPISARLVSTSLPVSSTGPATVAYSSGAAVHTASASTAVLAHPPHQHMIITSSTLPIRGAHPASGTALLSVPHPGGQGIRHSASGPGTTLAPHVLPTTFKHRAAILTSVPSSSPNASIGLIATAASLAPTSNPTSATTSIPLLTTSSVVTSNPSAGNVASSPKRGPPIPASTTTLAAASSLSLLTSVAPSPVPTTANPAVTSQGGGSGPPSTAAPTTHSPVGAPQFQRLKVEDALTYLDQVKYRFSNQPQVYNDFLDIMKEFKSQSIDTPGVIERVSNLFKGHPELIVGFNTFLPDGYKIEVEATLNGRPILGHQGTSGGGVLQTITVVHTPDGVVKQTSTTQVPAFPPPPAHVLPTVSVAPPITTPLPPTAHVTKHGPGQSHTTSHPIQHQASHSGLTVSSVRGDSPSPPHQSPYAGPPTCPSSLVDRTSSRGSSENTPSPPAREGATGPAVMSHGQSSCEQTNSGSPRPILGHQGTSGGGVLQTITVVHTPDGVVKQTSTTQVPAFPPPPAHVLPTVSVAPPTTTPLPPTAHVTKHGPGHSHTTSHPIQHQASHSGLTLSSVRGDSPSPPHQPPYAGPPTRPSSLVDRTSSRGSSEYTPSPPAREGATGPPVMSHGQSSLAHGGVPSPAPPTSSSSSSGPGNTRVDFNKAIDYVNNIKSRFSDKPDIYKQFLEILHMYQREQRTLREDPSVAGKTLTEAEVYAKVARLFEGQRDLLAQFRLFLPDATEAAEYIGGERLGRGPHFAGRVSQDLWTPSNNEATGAAGGAKPRRARPPPMKSPPSGSPAMGSPSHSPMSASYSGPSSHHIQVPLGGGSSRPNVLSHQGNSSGLPNAPSLSGASSVPIVAVSSLKRSMPPSGGSVSPSSLTPPSSLGVSAPHPTPVRAASPIVPPPTKKPRVTSLRDVSLAEAAKYGSLNEFAFFDKVRNALRSEPVYNNFLKCIMLYNCEIVSRSDLVSLVTQFLTKHPDLLRWFKDFVGMRDGGQVNIEPVSVGVVKHERKQERISGNLAAEIDYTTCRRLGASYCALPKAHQQLKSSGLDQLGKEVLNNEWVSFPSWSEDTTFACSRKSAYEEYIFRSEDERFELDVVLETNYAAIVALEEVQQRISRISPEEQARYKLDDRLGGRSNVLQQRALKRIYGDKAADIIEGLKRNPALAIPVVLRRLKAKQQDWKEAQMGFNKIWRDNYEKYYLKSLDVQGANFKQNDAKTLRSKYLLNEIETLYDERKERDDEGLDEVPQTGPHQTFKYKSLSILKVVTGLLIHHVKRQPALDNQTKAKMKSILRVLIPDLFNSERQELSDDEDADTADSSSALSSPAQGKGAGGGGSSSDEEGRRGGRGEEEGRRGGRGEEEGRRGGRGEEEGRRGGRGEEEGRRGGRGEEEGRRGGRGEEEGRRGGRGEEEGRRGSRWEEERRSVRSSSSEARRVKEEKKNNKETTRTSSRRKKEDPPGGGNTKVKIEPKEEPEAEPPNGCTKEVVAAVKKENLRRDVTTDMYSLIIGNNHWYLFFRLHFILCERLLAIEKAAEKAGSKATKERESSSEWAANALALKPRSNVLDGVEPSDYFSVIVNQIKNLLDCSVDPPTYEDNLREIIGIEAFTAFTMDKLIAQCVKQLQNMATEDQSQACLRIYEEEKRRGATGGLCSQAHLNAAAELAYQRRMEAMLADQNCFKMHVYAQDSLLTVELLDTDTDDADSVSNYLKWSDYVESYFRCDREPPNEETSEVGRRLKARLLRKPLFLARCVNKKLQRQLRRSPSPDDDQAGEGRSGDGGGKKRKERKGSGKEKKGKRGNRREGEEESDPDEDEDEDRTMDEDDEEDASGSEVGMERKRNVRMEGTKNSAGSSKISVHEPSTTSAGGRLGENYKVQEGLQCNISRKSFKMSFVANTESLLYRRGCLKEARTTHPAVSRKFRTRFDNWHKTWLNRHASDSQKRTVADWFMGKCSGLAPDHTTERVVVNEHRKPPYTSYVRYRVTHRNGPVLNPPRPTTDPATSSYKYLSQKPPEARPPKPSLSHLTPRPSAPVRPNLSAPILRPIVPSAVLARASKAQPRHSLPLTPTTSANS</sequence>
<feature type="binding site" evidence="11">
    <location>
        <position position="952"/>
    </location>
    <ligand>
        <name>a divalent metal cation</name>
        <dbReference type="ChEBI" id="CHEBI:60240"/>
        <label>2</label>
        <note>catalytic</note>
    </ligand>
</feature>
<keyword evidence="11 13" id="KW-0479">Metal-binding</keyword>
<feature type="region of interest" description="Disordered" evidence="14">
    <location>
        <begin position="2987"/>
        <end position="3099"/>
    </location>
</feature>
<evidence type="ECO:0000256" key="2">
    <source>
        <dbReference type="ARBA" id="ARBA00022491"/>
    </source>
</evidence>
<dbReference type="Gene3D" id="1.20.1160.11">
    <property type="entry name" value="Paired amphipathic helix"/>
    <property type="match status" value="3"/>
</dbReference>
<dbReference type="PANTHER" id="PTHR12346:SF0">
    <property type="entry name" value="SIN3A, ISOFORM G"/>
    <property type="match status" value="1"/>
</dbReference>
<feature type="region of interest" description="Disordered" evidence="14">
    <location>
        <begin position="997"/>
        <end position="1018"/>
    </location>
</feature>
<reference evidence="15" key="1">
    <citation type="submission" date="2020-11" db="EMBL/GenBank/DDBJ databases">
        <authorList>
            <person name="Tran Van P."/>
        </authorList>
    </citation>
    <scope>NUCLEOTIDE SEQUENCE</scope>
</reference>
<dbReference type="InterPro" id="IPR001714">
    <property type="entry name" value="Pept_M24_MAP"/>
</dbReference>
<feature type="binding site" evidence="11">
    <location>
        <position position="927"/>
    </location>
    <ligand>
        <name>substrate</name>
    </ligand>
</feature>
<feature type="compositionally biased region" description="Low complexity" evidence="14">
    <location>
        <begin position="2094"/>
        <end position="2116"/>
    </location>
</feature>
<feature type="compositionally biased region" description="Pro residues" evidence="14">
    <location>
        <begin position="290"/>
        <end position="304"/>
    </location>
</feature>
<dbReference type="GO" id="GO:0070006">
    <property type="term" value="F:metalloaminopeptidase activity"/>
    <property type="evidence" value="ECO:0007669"/>
    <property type="project" value="UniProtKB-UniRule"/>
</dbReference>
<feature type="compositionally biased region" description="Polar residues" evidence="14">
    <location>
        <begin position="1128"/>
        <end position="1137"/>
    </location>
</feature>
<feature type="compositionally biased region" description="Pro residues" evidence="14">
    <location>
        <begin position="2015"/>
        <end position="2024"/>
    </location>
</feature>